<keyword evidence="4" id="KW-0808">Transferase</keyword>
<dbReference type="SUPFAM" id="SSF52172">
    <property type="entry name" value="CheY-like"/>
    <property type="match status" value="1"/>
</dbReference>
<dbReference type="SUPFAM" id="SSF53850">
    <property type="entry name" value="Periplasmic binding protein-like II"/>
    <property type="match status" value="1"/>
</dbReference>
<name>A0A1M7Y3W6_9BACT</name>
<dbReference type="EC" id="2.7.13.3" evidence="2"/>
<dbReference type="InterPro" id="IPR005467">
    <property type="entry name" value="His_kinase_dom"/>
</dbReference>
<evidence type="ECO:0000256" key="8">
    <source>
        <dbReference type="ARBA" id="ARBA00023012"/>
    </source>
</evidence>
<feature type="domain" description="PAC" evidence="15">
    <location>
        <begin position="373"/>
        <end position="425"/>
    </location>
</feature>
<feature type="signal peptide" evidence="11">
    <location>
        <begin position="1"/>
        <end position="23"/>
    </location>
</feature>
<dbReference type="STRING" id="1121416.SAMN02745220_01598"/>
<protein>
    <recommendedName>
        <fullName evidence="2">histidine kinase</fullName>
        <ecNumber evidence="2">2.7.13.3</ecNumber>
    </recommendedName>
</protein>
<evidence type="ECO:0000313" key="17">
    <source>
        <dbReference type="Proteomes" id="UP000184603"/>
    </source>
</evidence>
<dbReference type="OrthoDB" id="9806821at2"/>
<dbReference type="Pfam" id="PF00497">
    <property type="entry name" value="SBP_bac_3"/>
    <property type="match status" value="1"/>
</dbReference>
<comment type="catalytic activity">
    <reaction evidence="1">
        <text>ATP + protein L-histidine = ADP + protein N-phospho-L-histidine.</text>
        <dbReference type="EC" id="2.7.13.3"/>
    </reaction>
</comment>
<keyword evidence="7" id="KW-0067">ATP-binding</keyword>
<dbReference type="PRINTS" id="PR00344">
    <property type="entry name" value="BCTRLSENSOR"/>
</dbReference>
<feature type="domain" description="PAS" evidence="14">
    <location>
        <begin position="426"/>
        <end position="479"/>
    </location>
</feature>
<dbReference type="PANTHER" id="PTHR43065">
    <property type="entry name" value="SENSOR HISTIDINE KINASE"/>
    <property type="match status" value="1"/>
</dbReference>
<keyword evidence="10" id="KW-0472">Membrane</keyword>
<dbReference type="PROSITE" id="PS50110">
    <property type="entry name" value="RESPONSE_REGULATORY"/>
    <property type="match status" value="1"/>
</dbReference>
<dbReference type="InterPro" id="IPR000700">
    <property type="entry name" value="PAS-assoc_C"/>
</dbReference>
<evidence type="ECO:0000256" key="11">
    <source>
        <dbReference type="SAM" id="SignalP"/>
    </source>
</evidence>
<dbReference type="SMART" id="SM00086">
    <property type="entry name" value="PAC"/>
    <property type="match status" value="2"/>
</dbReference>
<dbReference type="SMART" id="SM00388">
    <property type="entry name" value="HisKA"/>
    <property type="match status" value="1"/>
</dbReference>
<feature type="domain" description="PAS" evidence="14">
    <location>
        <begin position="299"/>
        <end position="369"/>
    </location>
</feature>
<dbReference type="InterPro" id="IPR036890">
    <property type="entry name" value="HATPase_C_sf"/>
</dbReference>
<evidence type="ECO:0000259" key="13">
    <source>
        <dbReference type="PROSITE" id="PS50110"/>
    </source>
</evidence>
<evidence type="ECO:0000256" key="5">
    <source>
        <dbReference type="ARBA" id="ARBA00022741"/>
    </source>
</evidence>
<dbReference type="CDD" id="cd00130">
    <property type="entry name" value="PAS"/>
    <property type="match status" value="2"/>
</dbReference>
<evidence type="ECO:0000259" key="14">
    <source>
        <dbReference type="PROSITE" id="PS50112"/>
    </source>
</evidence>
<keyword evidence="5" id="KW-0547">Nucleotide-binding</keyword>
<evidence type="ECO:0000256" key="9">
    <source>
        <dbReference type="PROSITE-ProRule" id="PRU00169"/>
    </source>
</evidence>
<dbReference type="InterPro" id="IPR001789">
    <property type="entry name" value="Sig_transdc_resp-reg_receiver"/>
</dbReference>
<dbReference type="Gene3D" id="1.10.287.130">
    <property type="match status" value="1"/>
</dbReference>
<dbReference type="InterPro" id="IPR001638">
    <property type="entry name" value="Solute-binding_3/MltF_N"/>
</dbReference>
<evidence type="ECO:0000256" key="6">
    <source>
        <dbReference type="ARBA" id="ARBA00022777"/>
    </source>
</evidence>
<organism evidence="16 17">
    <name type="scientific">Desulfopila aestuarii DSM 18488</name>
    <dbReference type="NCBI Taxonomy" id="1121416"/>
    <lineage>
        <taxon>Bacteria</taxon>
        <taxon>Pseudomonadati</taxon>
        <taxon>Thermodesulfobacteriota</taxon>
        <taxon>Desulfobulbia</taxon>
        <taxon>Desulfobulbales</taxon>
        <taxon>Desulfocapsaceae</taxon>
        <taxon>Desulfopila</taxon>
    </lineage>
</organism>
<evidence type="ECO:0000256" key="4">
    <source>
        <dbReference type="ARBA" id="ARBA00022679"/>
    </source>
</evidence>
<keyword evidence="8" id="KW-0902">Two-component regulatory system</keyword>
<evidence type="ECO:0000256" key="7">
    <source>
        <dbReference type="ARBA" id="ARBA00022840"/>
    </source>
</evidence>
<dbReference type="GO" id="GO:0000155">
    <property type="term" value="F:phosphorelay sensor kinase activity"/>
    <property type="evidence" value="ECO:0007669"/>
    <property type="project" value="InterPro"/>
</dbReference>
<keyword evidence="3 9" id="KW-0597">Phosphoprotein</keyword>
<dbReference type="EMBL" id="FRFE01000006">
    <property type="protein sequence ID" value="SHO46696.1"/>
    <property type="molecule type" value="Genomic_DNA"/>
</dbReference>
<dbReference type="SUPFAM" id="SSF55874">
    <property type="entry name" value="ATPase domain of HSP90 chaperone/DNA topoisomerase II/histidine kinase"/>
    <property type="match status" value="1"/>
</dbReference>
<gene>
    <name evidence="16" type="ORF">SAMN02745220_01598</name>
</gene>
<dbReference type="Gene3D" id="3.30.565.10">
    <property type="entry name" value="Histidine kinase-like ATPase, C-terminal domain"/>
    <property type="match status" value="1"/>
</dbReference>
<dbReference type="Proteomes" id="UP000184603">
    <property type="component" value="Unassembled WGS sequence"/>
</dbReference>
<keyword evidence="6" id="KW-0418">Kinase</keyword>
<dbReference type="Pfam" id="PF13426">
    <property type="entry name" value="PAS_9"/>
    <property type="match status" value="2"/>
</dbReference>
<dbReference type="GO" id="GO:0005524">
    <property type="term" value="F:ATP binding"/>
    <property type="evidence" value="ECO:0007669"/>
    <property type="project" value="UniProtKB-KW"/>
</dbReference>
<dbReference type="Pfam" id="PF02518">
    <property type="entry name" value="HATPase_c"/>
    <property type="match status" value="1"/>
</dbReference>
<dbReference type="SMART" id="SM00387">
    <property type="entry name" value="HATPase_c"/>
    <property type="match status" value="1"/>
</dbReference>
<feature type="domain" description="Response regulatory" evidence="13">
    <location>
        <begin position="817"/>
        <end position="933"/>
    </location>
</feature>
<dbReference type="SMART" id="SM00062">
    <property type="entry name" value="PBPb"/>
    <property type="match status" value="1"/>
</dbReference>
<dbReference type="Pfam" id="PF00072">
    <property type="entry name" value="Response_reg"/>
    <property type="match status" value="1"/>
</dbReference>
<dbReference type="Gene3D" id="3.40.50.2300">
    <property type="match status" value="1"/>
</dbReference>
<keyword evidence="10" id="KW-1133">Transmembrane helix</keyword>
<evidence type="ECO:0000259" key="12">
    <source>
        <dbReference type="PROSITE" id="PS50109"/>
    </source>
</evidence>
<reference evidence="16 17" key="1">
    <citation type="submission" date="2016-12" db="EMBL/GenBank/DDBJ databases">
        <authorList>
            <person name="Song W.-J."/>
            <person name="Kurnit D.M."/>
        </authorList>
    </citation>
    <scope>NUCLEOTIDE SEQUENCE [LARGE SCALE GENOMIC DNA]</scope>
    <source>
        <strain evidence="16 17">DSM 18488</strain>
    </source>
</reference>
<evidence type="ECO:0000259" key="15">
    <source>
        <dbReference type="PROSITE" id="PS50113"/>
    </source>
</evidence>
<dbReference type="InterPro" id="IPR003594">
    <property type="entry name" value="HATPase_dom"/>
</dbReference>
<dbReference type="SMART" id="SM00448">
    <property type="entry name" value="REC"/>
    <property type="match status" value="1"/>
</dbReference>
<feature type="modified residue" description="4-aspartylphosphate" evidence="9">
    <location>
        <position position="868"/>
    </location>
</feature>
<proteinExistence type="predicted"/>
<dbReference type="SUPFAM" id="SSF55785">
    <property type="entry name" value="PYP-like sensor domain (PAS domain)"/>
    <property type="match status" value="2"/>
</dbReference>
<evidence type="ECO:0000256" key="1">
    <source>
        <dbReference type="ARBA" id="ARBA00000085"/>
    </source>
</evidence>
<dbReference type="Gene3D" id="3.40.190.10">
    <property type="entry name" value="Periplasmic binding protein-like II"/>
    <property type="match status" value="2"/>
</dbReference>
<dbReference type="InterPro" id="IPR036097">
    <property type="entry name" value="HisK_dim/P_sf"/>
</dbReference>
<dbReference type="InterPro" id="IPR035965">
    <property type="entry name" value="PAS-like_dom_sf"/>
</dbReference>
<dbReference type="PANTHER" id="PTHR43065:SF46">
    <property type="entry name" value="C4-DICARBOXYLATE TRANSPORT SENSOR PROTEIN DCTB"/>
    <property type="match status" value="1"/>
</dbReference>
<sequence>MITIIYRLLFLLCLALSVLSAQAEDRGPKGVVRVGIFPFEPLNFLDGNGVAQGLYPDLLRKIVKDEKWSVKFVPGSWAEGLERLQRGEIDLILSVAYSPERAEIMDFTFESVAELWGQVFFKPNSKFKNINSLDGQRVAIMSKDISGSNFIATAEKLGVHCKITEYPTHAKVFAAVQEGIVDAGVAPQHFGLRHAREFNLISSSIMFSPFSIYFASKKGTQHELLSHIDSYLSNWKKEPDSFYYERLGYWLGNRSLRTIFPTWVIYTFIFGFVSILIFASFSVILKRTVNRRTRELQESEERMRLFFERQIVGMAITSPEKGWIQVNDRLIQMLGYSRAELACQTWEKMTHPEDIATDLAQFNRLLSGEINEYSLEKRFIRKDGSVILTNLSVGCVRRADNSVNFIVALIDDITERKQAEEELSNQKKLFETMFNTITDGVVITNTNREIRLANKGMENTFGYKPDELLGKRTEILYADQDKYRQTGMTVFGNNTQKQGDQYITYYRNSKGIEFPGETFGAKLFDEKGRWLGNLGIMRDITERIRQENERILLQKQLSHSQKMEAIGTLAGGIAHDFNNILAAVLGYAEMVQEDCPVGSSMRVDIDQVIKASLRAKELVKQILAFSRETEIEEKTLQPALIIKEAVKLFRASLPTTIDIQQKFEPEVGQILADPTQIHQIVTNLFTNAFHAMEETGGTLTITLKNQELTQTDLFNEPNVQPGIFVQMAVTDTGSGIAPEIMDKIFDPYFTTKEVGKGTGMGLAIIHSIVKRSGGFISCQSSLGEGTTFRVYLPVHEAAAPPEAETIPVNLIQTGIERILFVDDEEMLAEMGKTMLERLGYRVTVETNSIEALKIIQSQPDRFDLVITDQTMPGITGSDLARCILQVRPDMPIILCTGFSNQVSEEKAKIYGIKGFAMKPLANKDLAILVRNVLDGERRED</sequence>
<dbReference type="SUPFAM" id="SSF47384">
    <property type="entry name" value="Homodimeric domain of signal transducing histidine kinase"/>
    <property type="match status" value="1"/>
</dbReference>
<keyword evidence="17" id="KW-1185">Reference proteome</keyword>
<dbReference type="CDD" id="cd00082">
    <property type="entry name" value="HisKA"/>
    <property type="match status" value="1"/>
</dbReference>
<dbReference type="AlphaFoldDB" id="A0A1M7Y3W6"/>
<dbReference type="InterPro" id="IPR003661">
    <property type="entry name" value="HisK_dim/P_dom"/>
</dbReference>
<dbReference type="InterPro" id="IPR001610">
    <property type="entry name" value="PAC"/>
</dbReference>
<dbReference type="SMART" id="SM00091">
    <property type="entry name" value="PAS"/>
    <property type="match status" value="2"/>
</dbReference>
<dbReference type="PROSITE" id="PS50109">
    <property type="entry name" value="HIS_KIN"/>
    <property type="match status" value="1"/>
</dbReference>
<feature type="chain" id="PRO_5013337302" description="histidine kinase" evidence="11">
    <location>
        <begin position="24"/>
        <end position="940"/>
    </location>
</feature>
<evidence type="ECO:0000256" key="2">
    <source>
        <dbReference type="ARBA" id="ARBA00012438"/>
    </source>
</evidence>
<dbReference type="NCBIfam" id="TIGR00229">
    <property type="entry name" value="sensory_box"/>
    <property type="match status" value="2"/>
</dbReference>
<feature type="domain" description="Histidine kinase" evidence="12">
    <location>
        <begin position="572"/>
        <end position="796"/>
    </location>
</feature>
<dbReference type="InterPro" id="IPR000014">
    <property type="entry name" value="PAS"/>
</dbReference>
<dbReference type="RefSeq" id="WP_073612926.1">
    <property type="nucleotide sequence ID" value="NZ_FRFE01000006.1"/>
</dbReference>
<dbReference type="InterPro" id="IPR004358">
    <property type="entry name" value="Sig_transdc_His_kin-like_C"/>
</dbReference>
<dbReference type="CDD" id="cd00156">
    <property type="entry name" value="REC"/>
    <property type="match status" value="1"/>
</dbReference>
<dbReference type="PROSITE" id="PS50112">
    <property type="entry name" value="PAS"/>
    <property type="match status" value="2"/>
</dbReference>
<keyword evidence="11" id="KW-0732">Signal</keyword>
<dbReference type="PROSITE" id="PS50113">
    <property type="entry name" value="PAC"/>
    <property type="match status" value="1"/>
</dbReference>
<keyword evidence="10" id="KW-0812">Transmembrane</keyword>
<evidence type="ECO:0000313" key="16">
    <source>
        <dbReference type="EMBL" id="SHO46696.1"/>
    </source>
</evidence>
<evidence type="ECO:0000256" key="3">
    <source>
        <dbReference type="ARBA" id="ARBA00022553"/>
    </source>
</evidence>
<dbReference type="InterPro" id="IPR011006">
    <property type="entry name" value="CheY-like_superfamily"/>
</dbReference>
<evidence type="ECO:0000256" key="10">
    <source>
        <dbReference type="SAM" id="Phobius"/>
    </source>
</evidence>
<feature type="transmembrane region" description="Helical" evidence="10">
    <location>
        <begin position="263"/>
        <end position="285"/>
    </location>
</feature>
<accession>A0A1M7Y3W6</accession>
<dbReference type="Gene3D" id="3.30.450.20">
    <property type="entry name" value="PAS domain"/>
    <property type="match status" value="2"/>
</dbReference>
<dbReference type="Pfam" id="PF00512">
    <property type="entry name" value="HisKA"/>
    <property type="match status" value="1"/>
</dbReference>